<dbReference type="EMBL" id="GANO01003798">
    <property type="protein sequence ID" value="JAB56073.1"/>
    <property type="molecule type" value="mRNA"/>
</dbReference>
<reference evidence="2" key="1">
    <citation type="journal article" date="2014" name="Insect Biochem. Mol. Biol.">
        <title>An insight into the sialome of the frog biting fly, Corethrella appendiculata.</title>
        <authorList>
            <person name="Ribeiro J.M.C."/>
            <person name="Chagas A.C."/>
            <person name="Pham V.M."/>
            <person name="Lounibos L.P."/>
            <person name="Calvo E."/>
        </authorList>
    </citation>
    <scope>NUCLEOTIDE SEQUENCE</scope>
    <source>
        <tissue evidence="2">Salivary glands</tissue>
    </source>
</reference>
<dbReference type="Pfam" id="PF10253">
    <property type="entry name" value="PRCC"/>
    <property type="match status" value="1"/>
</dbReference>
<proteinExistence type="evidence at transcript level"/>
<dbReference type="PANTHER" id="PTHR13621">
    <property type="entry name" value="PROLINE-RICH PROTEIN PRCC"/>
    <property type="match status" value="1"/>
</dbReference>
<accession>U5ERC1</accession>
<name>U5ERC1_9DIPT</name>
<feature type="compositionally biased region" description="Acidic residues" evidence="1">
    <location>
        <begin position="9"/>
        <end position="23"/>
    </location>
</feature>
<evidence type="ECO:0000256" key="1">
    <source>
        <dbReference type="SAM" id="MobiDB-lite"/>
    </source>
</evidence>
<organism evidence="2">
    <name type="scientific">Corethrella appendiculata</name>
    <dbReference type="NCBI Taxonomy" id="1370023"/>
    <lineage>
        <taxon>Eukaryota</taxon>
        <taxon>Metazoa</taxon>
        <taxon>Ecdysozoa</taxon>
        <taxon>Arthropoda</taxon>
        <taxon>Hexapoda</taxon>
        <taxon>Insecta</taxon>
        <taxon>Pterygota</taxon>
        <taxon>Neoptera</taxon>
        <taxon>Endopterygota</taxon>
        <taxon>Diptera</taxon>
        <taxon>Nematocera</taxon>
        <taxon>Culicoidea</taxon>
        <taxon>Chaoboridae</taxon>
        <taxon>Corethrella</taxon>
    </lineage>
</organism>
<dbReference type="GO" id="GO:0005634">
    <property type="term" value="C:nucleus"/>
    <property type="evidence" value="ECO:0007669"/>
    <property type="project" value="TreeGrafter"/>
</dbReference>
<dbReference type="AlphaFoldDB" id="U5ERC1"/>
<evidence type="ECO:0000313" key="2">
    <source>
        <dbReference type="EMBL" id="JAB56073.1"/>
    </source>
</evidence>
<sequence length="382" mass="42780">MSLVAYDASSDEESDEEEIVEENTDLKSEIANKKNRSIEISSNFLNQLPAPKTSVAKEIIEEDDEFLRKKEIPVEKPTPFVVPQRKNGKVQITIPALRDFKDDADDTKAKVKETPIIGASLPPKKSGLLDLLPKPKLSVIELKLPAAFSKLEIPTASSSTSKPVINKLIPDSVAKRGNHHTPAKTKKSEIQKPQTIIAQYEDSSDDEDDQNDFFSFNQNNDKLPEISTNEINAMVAKKQAKILETANILEKSEPPISDEQINFQQPSSSYVNQRKRDQPDDAIRSLIGGNKAKRSKIDHVNFIDISANDIIPTREEYERKVLKGQTEYVATGNLTGDWTCTSKRKSHVTHLAAKAIANESELEAMWASNRHSRRETQSKYGF</sequence>
<protein>
    <submittedName>
        <fullName evidence="2">Putative mitotic checkpoint protein prcc</fullName>
    </submittedName>
</protein>
<dbReference type="InterPro" id="IPR018800">
    <property type="entry name" value="PRCC"/>
</dbReference>
<dbReference type="PANTHER" id="PTHR13621:SF2">
    <property type="entry name" value="PROLINE-RICH PROTEIN PRCC"/>
    <property type="match status" value="1"/>
</dbReference>
<feature type="region of interest" description="Disordered" evidence="1">
    <location>
        <begin position="1"/>
        <end position="23"/>
    </location>
</feature>